<feature type="transmembrane region" description="Helical" evidence="6">
    <location>
        <begin position="290"/>
        <end position="309"/>
    </location>
</feature>
<feature type="transmembrane region" description="Helical" evidence="6">
    <location>
        <begin position="412"/>
        <end position="434"/>
    </location>
</feature>
<dbReference type="Pfam" id="PF00520">
    <property type="entry name" value="Ion_trans"/>
    <property type="match status" value="4"/>
</dbReference>
<feature type="transmembrane region" description="Helical" evidence="6">
    <location>
        <begin position="118"/>
        <end position="138"/>
    </location>
</feature>
<name>A0A1Y2ARI4_9FUNG</name>
<gene>
    <name evidence="8" type="ORF">LY90DRAFT_674964</name>
</gene>
<keyword evidence="3 6" id="KW-1133">Transmembrane helix</keyword>
<keyword evidence="2 6" id="KW-0812">Transmembrane</keyword>
<comment type="subcellular location">
    <subcellularLocation>
        <location evidence="1">Membrane</location>
        <topology evidence="1">Multi-pass membrane protein</topology>
    </subcellularLocation>
</comment>
<evidence type="ECO:0000313" key="8">
    <source>
        <dbReference type="EMBL" id="ORY25142.1"/>
    </source>
</evidence>
<dbReference type="STRING" id="1754190.A0A1Y2ARI4"/>
<feature type="transmembrane region" description="Helical" evidence="6">
    <location>
        <begin position="986"/>
        <end position="1006"/>
    </location>
</feature>
<feature type="compositionally biased region" description="Polar residues" evidence="5">
    <location>
        <begin position="711"/>
        <end position="729"/>
    </location>
</feature>
<sequence>MNKHLQNAITLSDGNQDDRHNIISYFFFNFDKAYSIFFIIDFFLNFSAKPIKETFTTFWGLFDVCVLIISVASLNGLLNFTSLRLWLIIKYLDKVPGLEYTNLICSALKKSMNIIKDIGIFALFFFTCTGILTVSFWGGKMSNYCVDKNGNILDNNRLCSLDSKYGNHCPLNYTCTYIKNSNSGTVSFDNIFISWLNIFQVLTTEGWSEIYFRVEDVSSKLSIIFFIFIIIVGNWLLLQLIVATVVQSLKSQIKIKKKYNIKKSKTFINDERSKYTYLKQKLKNFINNSWVENIILLITIVDTLFICMVNSDISGKLSSSILYIEIVCTSIFSIEMIIKIIVMGFIGYWKSSIYNIMDGIFTILSILEITFSSDSSIAVFRILRAFRILRLTKFLPQLSNLISVFCDSAKPLFSLFVIWILSVIIFSLFTIQFFHGGMNLFDNKPKNNLENFYYSFLSVVQLYTVENWDTIKNNIYESKGIYATLIPVIIIIVGAYIFSQFLVAILLSAFIDRLQTDEFYKKIYDKKGNTKHIIKYVVSELFESHNKKDKMNKSNKDINNNSEEKTGIENITDVENSTELLTNKLEPKHELKFINVAGERKRYIPTNPSPLKMGEPISKSYSVPLELNQSSQDIPNVKKTLVPDLKKDNLNNFKILSGISGNKQKKERGTNLPSKPMFDICESINDDQGSEPSQSQNSNYKEIDDLDTSIFTTNSPFNFNDGRVTTSSSLKEENQEKGSLEEKKNKFTIKISDAKNIHHITGGGKTNVPHVFSKILRDNKKASEERKKNNIEEMKQIESERPPSPPKFIRRIRSLKKPKNTKHNVSDSNSNLSSKSGEQVYNDGLKDNISIKTETQKQTFRSLDITEMDYLASNEVFRTLTSSSAPESFGNIELQSNQNIQLKQNKKKLGQIKCKLINPLISKIRKIHKEYRESYFVHICYKIIKNDIYFYIIGIVTIASCISLALETPRPKDSKFYHILNRCDVFYTHIFILDLVVNNIAYGALFTKRAYLKKLYNWIDVVVVLISLLNVLGYGNKFHTLRIFRLVRILKFFKIHDGLRIVSTSVWKTIPSLFIALIPYAFYLLICSSVSLSLFVNRGWKCSDPHIHSKTNCVGNYVTNTNTTEPRIWHPYPVTYDNFLDSLLSSFIISHQEGWPDIMYRYMDSVDLSDNTGNEHHLGYSVFFVFSVLIGNWLFLAVVTALIFNNLRRNQDILRGIQYLSDGQRKLLDYIKLIITNKPNFPLEKSKSSFRNKVRYFINTKIFNRISFGIIGLNVIVMMLDCTNNNQIINIIINYSEIVFIILYTIEVVILLYGYGIRYFFKDYWNTLSFGIVVASIISLFIKSSTFPIIFSSIRLLRVLRIIKYAKGLKALGIAIFFNFTQLFNVLFLMFIICYVFAVIGYHYFGSINIQYTSYLNDHLNFSSFINSLITVFIFCTGEGWPFALGDCSGKTISYNCNPNKENCGSRWAIVYFITLQVIFSWILLNSFIAITVDTFVTVLEEHDEIIRLEKVWNAFNQQWIKYDWNKSGDLTFVELVNMYNSFKLPKGTEWGNQNRENGLLLVKPPIEEIFKNVKVYKNRCKYHDVIFGFLNSWMGEELPESFLIREKEKVKTGYEKKVFEKRKNSIYSLENSTIEEKRRNKTNKDKIIGKSKRIYRRIIQALSLDSSKKSPKDVNIHILVESVDDIKDSNNTDDDNTLNSNTPALEDEYIRMNMHTCSGRIQNMYTKDLINSVKTSGVDDKDITESTPTQTTTIFNLFEINKNNLSSETLNELNHSSIENENEVYNIHNSNEQKIEKSEVNGKNDNERKNENNDIAEKNEPNENDGKDNRNEEKPKEKLQQHKFYRKGGYPSKKYSSHYSSETSTNSNYLSIDSIFDQNKLKDRDAFCFDGQDRMFEKKEREKELEKDKELKILNDKSLKKSYPYFYHEDNHYYKRHSTHSSGASNPNYLSVNTIKDNDLFTLNEVDSVLEGKEKNENNKIEKQKDKERVSKLKGYRHKVYREESYPINQNSNYLTTSTTMAPITMITTTGSTGTIINATTTTPTTTTITTTITTTASKLINNEPFNYKPINFNPIVISNINSNSNQDRYKPLNIADANIN</sequence>
<feature type="transmembrane region" description="Helical" evidence="6">
    <location>
        <begin position="1073"/>
        <end position="1096"/>
    </location>
</feature>
<dbReference type="Proteomes" id="UP000193920">
    <property type="component" value="Unassembled WGS sequence"/>
</dbReference>
<evidence type="ECO:0000256" key="4">
    <source>
        <dbReference type="ARBA" id="ARBA00023136"/>
    </source>
</evidence>
<feature type="transmembrane region" description="Helical" evidence="6">
    <location>
        <begin position="1372"/>
        <end position="1405"/>
    </location>
</feature>
<keyword evidence="4 6" id="KW-0472">Membrane</keyword>
<feature type="region of interest" description="Disordered" evidence="5">
    <location>
        <begin position="1788"/>
        <end position="1867"/>
    </location>
</feature>
<evidence type="ECO:0000256" key="1">
    <source>
        <dbReference type="ARBA" id="ARBA00004141"/>
    </source>
</evidence>
<feature type="transmembrane region" description="Helical" evidence="6">
    <location>
        <begin position="1262"/>
        <end position="1280"/>
    </location>
</feature>
<feature type="domain" description="Ion transport" evidence="7">
    <location>
        <begin position="949"/>
        <end position="1208"/>
    </location>
</feature>
<feature type="transmembrane region" description="Helical" evidence="6">
    <location>
        <begin position="56"/>
        <end position="78"/>
    </location>
</feature>
<dbReference type="PANTHER" id="PTHR10037">
    <property type="entry name" value="VOLTAGE-GATED CATION CHANNEL CALCIUM AND SODIUM"/>
    <property type="match status" value="1"/>
</dbReference>
<keyword evidence="9" id="KW-1185">Reference proteome</keyword>
<feature type="region of interest" description="Disordered" evidence="5">
    <location>
        <begin position="778"/>
        <end position="839"/>
    </location>
</feature>
<feature type="transmembrane region" description="Helical" evidence="6">
    <location>
        <begin position="1466"/>
        <end position="1485"/>
    </location>
</feature>
<feature type="transmembrane region" description="Helical" evidence="6">
    <location>
        <begin position="481"/>
        <end position="511"/>
    </location>
</feature>
<evidence type="ECO:0000256" key="3">
    <source>
        <dbReference type="ARBA" id="ARBA00022989"/>
    </source>
</evidence>
<feature type="transmembrane region" description="Helical" evidence="6">
    <location>
        <begin position="223"/>
        <end position="246"/>
    </location>
</feature>
<feature type="transmembrane region" description="Helical" evidence="6">
    <location>
        <begin position="1018"/>
        <end position="1035"/>
    </location>
</feature>
<feature type="domain" description="Ion transport" evidence="7">
    <location>
        <begin position="13"/>
        <end position="252"/>
    </location>
</feature>
<feature type="region of interest" description="Disordered" evidence="5">
    <location>
        <begin position="661"/>
        <end position="699"/>
    </location>
</feature>
<feature type="transmembrane region" description="Helical" evidence="6">
    <location>
        <begin position="321"/>
        <end position="348"/>
    </location>
</feature>
<evidence type="ECO:0000313" key="9">
    <source>
        <dbReference type="Proteomes" id="UP000193920"/>
    </source>
</evidence>
<feature type="compositionally biased region" description="Low complexity" evidence="5">
    <location>
        <begin position="826"/>
        <end position="836"/>
    </location>
</feature>
<comment type="caution">
    <text evidence="8">The sequence shown here is derived from an EMBL/GenBank/DDBJ whole genome shotgun (WGS) entry which is preliminary data.</text>
</comment>
<feature type="compositionally biased region" description="Basic and acidic residues" evidence="5">
    <location>
        <begin position="730"/>
        <end position="741"/>
    </location>
</feature>
<feature type="transmembrane region" description="Helical" evidence="6">
    <location>
        <begin position="1328"/>
        <end position="1351"/>
    </location>
</feature>
<dbReference type="Gene3D" id="1.20.120.350">
    <property type="entry name" value="Voltage-gated potassium channels. Chain C"/>
    <property type="match status" value="4"/>
</dbReference>
<organism evidence="8 9">
    <name type="scientific">Neocallimastix californiae</name>
    <dbReference type="NCBI Taxonomy" id="1754190"/>
    <lineage>
        <taxon>Eukaryota</taxon>
        <taxon>Fungi</taxon>
        <taxon>Fungi incertae sedis</taxon>
        <taxon>Chytridiomycota</taxon>
        <taxon>Chytridiomycota incertae sedis</taxon>
        <taxon>Neocallimastigomycetes</taxon>
        <taxon>Neocallimastigales</taxon>
        <taxon>Neocallimastigaceae</taxon>
        <taxon>Neocallimastix</taxon>
    </lineage>
</organism>
<evidence type="ECO:0000256" key="2">
    <source>
        <dbReference type="ARBA" id="ARBA00022692"/>
    </source>
</evidence>
<feature type="transmembrane region" description="Helical" evidence="6">
    <location>
        <begin position="1292"/>
        <end position="1316"/>
    </location>
</feature>
<dbReference type="InterPro" id="IPR027359">
    <property type="entry name" value="Volt_channel_dom_sf"/>
</dbReference>
<feature type="region of interest" description="Disordered" evidence="5">
    <location>
        <begin position="711"/>
        <end position="741"/>
    </location>
</feature>
<feature type="compositionally biased region" description="Basic residues" evidence="5">
    <location>
        <begin position="808"/>
        <end position="822"/>
    </location>
</feature>
<reference evidence="8 9" key="1">
    <citation type="submission" date="2016-08" db="EMBL/GenBank/DDBJ databases">
        <title>A Parts List for Fungal Cellulosomes Revealed by Comparative Genomics.</title>
        <authorList>
            <consortium name="DOE Joint Genome Institute"/>
            <person name="Haitjema C.H."/>
            <person name="Gilmore S.P."/>
            <person name="Henske J.K."/>
            <person name="Solomon K.V."/>
            <person name="De Groot R."/>
            <person name="Kuo A."/>
            <person name="Mondo S.J."/>
            <person name="Salamov A.A."/>
            <person name="Labutti K."/>
            <person name="Zhao Z."/>
            <person name="Chiniquy J."/>
            <person name="Barry K."/>
            <person name="Brewer H.M."/>
            <person name="Purvine S.O."/>
            <person name="Wright A.T."/>
            <person name="Boxma B."/>
            <person name="Van Alen T."/>
            <person name="Hackstein J.H."/>
            <person name="Baker S.E."/>
            <person name="Grigoriev I.V."/>
            <person name="O'Malley M.A."/>
        </authorList>
    </citation>
    <scope>NUCLEOTIDE SEQUENCE [LARGE SCALE GENOMIC DNA]</scope>
    <source>
        <strain evidence="8 9">G1</strain>
    </source>
</reference>
<dbReference type="PANTHER" id="PTHR10037:SF62">
    <property type="entry name" value="SODIUM CHANNEL PROTEIN 60E"/>
    <property type="match status" value="1"/>
</dbReference>
<evidence type="ECO:0000256" key="5">
    <source>
        <dbReference type="SAM" id="MobiDB-lite"/>
    </source>
</evidence>
<feature type="compositionally biased region" description="Low complexity" evidence="5">
    <location>
        <begin position="1851"/>
        <end position="1867"/>
    </location>
</feature>
<dbReference type="GO" id="GO:0005248">
    <property type="term" value="F:voltage-gated sodium channel activity"/>
    <property type="evidence" value="ECO:0007669"/>
    <property type="project" value="TreeGrafter"/>
</dbReference>
<evidence type="ECO:0000256" key="6">
    <source>
        <dbReference type="SAM" id="Phobius"/>
    </source>
</evidence>
<feature type="transmembrane region" description="Helical" evidence="6">
    <location>
        <begin position="1425"/>
        <end position="1445"/>
    </location>
</feature>
<feature type="transmembrane region" description="Helical" evidence="6">
    <location>
        <begin position="1178"/>
        <end position="1204"/>
    </location>
</feature>
<protein>
    <recommendedName>
        <fullName evidence="7">Ion transport domain-containing protein</fullName>
    </recommendedName>
</protein>
<dbReference type="GO" id="GO:0001518">
    <property type="term" value="C:voltage-gated sodium channel complex"/>
    <property type="evidence" value="ECO:0007669"/>
    <property type="project" value="TreeGrafter"/>
</dbReference>
<dbReference type="InterPro" id="IPR005821">
    <property type="entry name" value="Ion_trans_dom"/>
</dbReference>
<feature type="domain" description="Ion transport" evidence="7">
    <location>
        <begin position="1261"/>
        <end position="1499"/>
    </location>
</feature>
<feature type="non-terminal residue" evidence="8">
    <location>
        <position position="2102"/>
    </location>
</feature>
<dbReference type="Gene3D" id="1.10.287.70">
    <property type="match status" value="4"/>
</dbReference>
<dbReference type="EMBL" id="MCOG01000215">
    <property type="protein sequence ID" value="ORY25142.1"/>
    <property type="molecule type" value="Genomic_DNA"/>
</dbReference>
<dbReference type="OrthoDB" id="416585at2759"/>
<dbReference type="SUPFAM" id="SSF81324">
    <property type="entry name" value="Voltage-gated potassium channels"/>
    <property type="match status" value="4"/>
</dbReference>
<feature type="compositionally biased region" description="Basic and acidic residues" evidence="5">
    <location>
        <begin position="1792"/>
        <end position="1841"/>
    </location>
</feature>
<feature type="transmembrane region" description="Helical" evidence="6">
    <location>
        <begin position="948"/>
        <end position="966"/>
    </location>
</feature>
<feature type="compositionally biased region" description="Basic and acidic residues" evidence="5">
    <location>
        <begin position="778"/>
        <end position="801"/>
    </location>
</feature>
<feature type="compositionally biased region" description="Polar residues" evidence="5">
    <location>
        <begin position="690"/>
        <end position="699"/>
    </location>
</feature>
<feature type="domain" description="Ion transport" evidence="7">
    <location>
        <begin position="289"/>
        <end position="510"/>
    </location>
</feature>
<feature type="transmembrane region" description="Helical" evidence="6">
    <location>
        <begin position="22"/>
        <end position="44"/>
    </location>
</feature>
<proteinExistence type="predicted"/>
<evidence type="ECO:0000259" key="7">
    <source>
        <dbReference type="Pfam" id="PF00520"/>
    </source>
</evidence>
<dbReference type="InterPro" id="IPR043203">
    <property type="entry name" value="VGCC_Ca_Na"/>
</dbReference>
<accession>A0A1Y2ARI4</accession>